<reference evidence="2 3" key="1">
    <citation type="submission" date="2019-03" db="EMBL/GenBank/DDBJ databases">
        <title>The complete genome sequence of Swingsia samuiensis NBRC107927(T).</title>
        <authorList>
            <person name="Chua K.-O."/>
            <person name="Chan K.-G."/>
            <person name="See-Too W.-S."/>
        </authorList>
    </citation>
    <scope>NUCLEOTIDE SEQUENCE [LARGE SCALE GENOMIC DNA]</scope>
    <source>
        <strain evidence="2 3">AH83</strain>
    </source>
</reference>
<dbReference type="OrthoDB" id="9791432at2"/>
<dbReference type="KEGG" id="ssam:E3D00_05820"/>
<accession>A0A4Y6UJ98</accession>
<dbReference type="Proteomes" id="UP000316313">
    <property type="component" value="Chromosome"/>
</dbReference>
<evidence type="ECO:0008006" key="4">
    <source>
        <dbReference type="Google" id="ProtNLM"/>
    </source>
</evidence>
<dbReference type="RefSeq" id="WP_141460779.1">
    <property type="nucleotide sequence ID" value="NZ_CP038141.1"/>
</dbReference>
<feature type="coiled-coil region" evidence="1">
    <location>
        <begin position="95"/>
        <end position="150"/>
    </location>
</feature>
<dbReference type="AlphaFoldDB" id="A0A4Y6UJ98"/>
<gene>
    <name evidence="2" type="ORF">E3D00_05820</name>
</gene>
<keyword evidence="3" id="KW-1185">Reference proteome</keyword>
<proteinExistence type="predicted"/>
<dbReference type="SUPFAM" id="SSF158791">
    <property type="entry name" value="MgtE N-terminal domain-like"/>
    <property type="match status" value="1"/>
</dbReference>
<protein>
    <recommendedName>
        <fullName evidence="4">Magnesium transporter MgtE intracellular domain-containing protein</fullName>
    </recommendedName>
</protein>
<name>A0A4Y6UJ98_9PROT</name>
<sequence>MLYRIIGVFCVFCCLLIGVNAFNLIGFIYDGESITSVSYASPSDDFNKSQSSKNINPIEKKQVKNICDQGGCNNDHPFQKEIRKFNSETKISYDLDKKQNELNKKEEILNNKENILNMTQKEIQIQMNDLEKIKNNFAKQEDNADKILENDSDKLVKIYEAMRPGDAALIFNVLDLRIGVRLLSQMSPRKSSAIMALMSPERVVLITQLLSKIHSHI</sequence>
<dbReference type="EMBL" id="CP038141">
    <property type="protein sequence ID" value="QDH17134.1"/>
    <property type="molecule type" value="Genomic_DNA"/>
</dbReference>
<organism evidence="2 3">
    <name type="scientific">Swingsia samuiensis</name>
    <dbReference type="NCBI Taxonomy" id="1293412"/>
    <lineage>
        <taxon>Bacteria</taxon>
        <taxon>Pseudomonadati</taxon>
        <taxon>Pseudomonadota</taxon>
        <taxon>Alphaproteobacteria</taxon>
        <taxon>Acetobacterales</taxon>
        <taxon>Acetobacteraceae</taxon>
        <taxon>Swingsia</taxon>
    </lineage>
</organism>
<keyword evidence="1" id="KW-0175">Coiled coil</keyword>
<evidence type="ECO:0000313" key="3">
    <source>
        <dbReference type="Proteomes" id="UP000316313"/>
    </source>
</evidence>
<evidence type="ECO:0000256" key="1">
    <source>
        <dbReference type="SAM" id="Coils"/>
    </source>
</evidence>
<evidence type="ECO:0000313" key="2">
    <source>
        <dbReference type="EMBL" id="QDH17134.1"/>
    </source>
</evidence>